<reference evidence="2" key="1">
    <citation type="journal article" date="2021" name="Front. Microbiol.">
        <title>Comprehensive Comparative Genomics and Phenotyping of Methylobacterium Species.</title>
        <authorList>
            <person name="Alessa O."/>
            <person name="Ogura Y."/>
            <person name="Fujitani Y."/>
            <person name="Takami H."/>
            <person name="Hayashi T."/>
            <person name="Sahin N."/>
            <person name="Tani A."/>
        </authorList>
    </citation>
    <scope>NUCLEOTIDE SEQUENCE</scope>
    <source>
        <strain evidence="2">NBRC 15686</strain>
    </source>
</reference>
<dbReference type="RefSeq" id="WP_238222696.1">
    <property type="nucleotide sequence ID" value="NZ_BAAADH010000001.1"/>
</dbReference>
<organism evidence="2 3">
    <name type="scientific">Methylorubrum aminovorans</name>
    <dbReference type="NCBI Taxonomy" id="269069"/>
    <lineage>
        <taxon>Bacteria</taxon>
        <taxon>Pseudomonadati</taxon>
        <taxon>Pseudomonadota</taxon>
        <taxon>Alphaproteobacteria</taxon>
        <taxon>Hyphomicrobiales</taxon>
        <taxon>Methylobacteriaceae</taxon>
        <taxon>Methylorubrum</taxon>
    </lineage>
</organism>
<gene>
    <name evidence="2" type="ORF">LNAOJCKE_0908</name>
</gene>
<feature type="region of interest" description="Disordered" evidence="1">
    <location>
        <begin position="30"/>
        <end position="53"/>
    </location>
</feature>
<name>A0ABQ4UD51_9HYPH</name>
<dbReference type="Proteomes" id="UP001055039">
    <property type="component" value="Unassembled WGS sequence"/>
</dbReference>
<evidence type="ECO:0000313" key="2">
    <source>
        <dbReference type="EMBL" id="GJE63710.1"/>
    </source>
</evidence>
<comment type="caution">
    <text evidence="2">The sequence shown here is derived from an EMBL/GenBank/DDBJ whole genome shotgun (WGS) entry which is preliminary data.</text>
</comment>
<accession>A0ABQ4UD51</accession>
<keyword evidence="3" id="KW-1185">Reference proteome</keyword>
<sequence length="77" mass="8515">MTAYRLEPIPTLPTLRICLGSRTAGFVYPPKHQGEPWEVTPPARSTDGLPDGDRGFVTRRFQAEADMLAFLGLEAAR</sequence>
<reference evidence="2" key="2">
    <citation type="submission" date="2021-08" db="EMBL/GenBank/DDBJ databases">
        <authorList>
            <person name="Tani A."/>
            <person name="Ola A."/>
            <person name="Ogura Y."/>
            <person name="Katsura K."/>
            <person name="Hayashi T."/>
        </authorList>
    </citation>
    <scope>NUCLEOTIDE SEQUENCE</scope>
    <source>
        <strain evidence="2">NBRC 15686</strain>
    </source>
</reference>
<protein>
    <submittedName>
        <fullName evidence="2">Uncharacterized protein</fullName>
    </submittedName>
</protein>
<proteinExistence type="predicted"/>
<evidence type="ECO:0000256" key="1">
    <source>
        <dbReference type="SAM" id="MobiDB-lite"/>
    </source>
</evidence>
<evidence type="ECO:0000313" key="3">
    <source>
        <dbReference type="Proteomes" id="UP001055039"/>
    </source>
</evidence>
<dbReference type="EMBL" id="BPRC01000001">
    <property type="protein sequence ID" value="GJE63710.1"/>
    <property type="molecule type" value="Genomic_DNA"/>
</dbReference>